<evidence type="ECO:0000256" key="5">
    <source>
        <dbReference type="ARBA" id="ARBA00022801"/>
    </source>
</evidence>
<keyword evidence="4" id="KW-0547">Nucleotide-binding</keyword>
<dbReference type="InterPro" id="IPR049621">
    <property type="entry name" value="S1_DHX8_helicase"/>
</dbReference>
<dbReference type="GO" id="GO:0003724">
    <property type="term" value="F:RNA helicase activity"/>
    <property type="evidence" value="ECO:0007669"/>
    <property type="project" value="UniProtKB-EC"/>
</dbReference>
<protein>
    <recommendedName>
        <fullName evidence="2">RNA helicase</fullName>
        <ecNumber evidence="2">3.6.4.13</ecNumber>
    </recommendedName>
</protein>
<dbReference type="SMART" id="SM00487">
    <property type="entry name" value="DEXDc"/>
    <property type="match status" value="1"/>
</dbReference>
<dbReference type="SMART" id="SM00490">
    <property type="entry name" value="HELICc"/>
    <property type="match status" value="1"/>
</dbReference>
<dbReference type="GO" id="GO:0016887">
    <property type="term" value="F:ATP hydrolysis activity"/>
    <property type="evidence" value="ECO:0007669"/>
    <property type="project" value="InterPro"/>
</dbReference>
<dbReference type="PROSITE" id="PS51192">
    <property type="entry name" value="HELICASE_ATP_BIND_1"/>
    <property type="match status" value="1"/>
</dbReference>
<dbReference type="Pfam" id="PF13401">
    <property type="entry name" value="AAA_22"/>
    <property type="match status" value="1"/>
</dbReference>
<dbReference type="Gene3D" id="1.20.120.1080">
    <property type="match status" value="1"/>
</dbReference>
<dbReference type="Pfam" id="PF07717">
    <property type="entry name" value="OB_NTP_bind"/>
    <property type="match status" value="1"/>
</dbReference>
<evidence type="ECO:0000256" key="7">
    <source>
        <dbReference type="ARBA" id="ARBA00022840"/>
    </source>
</evidence>
<feature type="domain" description="S1 motif" evidence="12">
    <location>
        <begin position="175"/>
        <end position="247"/>
    </location>
</feature>
<feature type="region of interest" description="Disordered" evidence="11">
    <location>
        <begin position="247"/>
        <end position="281"/>
    </location>
</feature>
<dbReference type="PROSITE" id="PS00690">
    <property type="entry name" value="DEAH_ATP_HELICASE"/>
    <property type="match status" value="1"/>
</dbReference>
<dbReference type="FunFam" id="2.40.50.140:FF:000061">
    <property type="entry name" value="ATP-dependent RNA helicase DHX8"/>
    <property type="match status" value="1"/>
</dbReference>
<dbReference type="GO" id="GO:0000390">
    <property type="term" value="P:spliceosomal complex disassembly"/>
    <property type="evidence" value="ECO:0007669"/>
    <property type="project" value="EnsemblFungi"/>
</dbReference>
<keyword evidence="5" id="KW-0378">Hydrolase</keyword>
<dbReference type="SMART" id="SM00316">
    <property type="entry name" value="S1"/>
    <property type="match status" value="1"/>
</dbReference>
<dbReference type="SMART" id="SM00847">
    <property type="entry name" value="HA2"/>
    <property type="match status" value="1"/>
</dbReference>
<evidence type="ECO:0000256" key="3">
    <source>
        <dbReference type="ARBA" id="ARBA00022664"/>
    </source>
</evidence>
<dbReference type="SMART" id="SM00382">
    <property type="entry name" value="AAA"/>
    <property type="match status" value="1"/>
</dbReference>
<dbReference type="Gene3D" id="2.40.50.140">
    <property type="entry name" value="Nucleic acid-binding proteins"/>
    <property type="match status" value="1"/>
</dbReference>
<dbReference type="InterPro" id="IPR049945">
    <property type="entry name" value="AAA_22"/>
</dbReference>
<dbReference type="Pfam" id="PF21010">
    <property type="entry name" value="HA2_C"/>
    <property type="match status" value="1"/>
</dbReference>
<evidence type="ECO:0000256" key="6">
    <source>
        <dbReference type="ARBA" id="ARBA00022806"/>
    </source>
</evidence>
<feature type="domain" description="Helicase C-terminal" evidence="14">
    <location>
        <begin position="640"/>
        <end position="816"/>
    </location>
</feature>
<dbReference type="CDD" id="cd18791">
    <property type="entry name" value="SF2_C_RHA"/>
    <property type="match status" value="1"/>
</dbReference>
<dbReference type="SUPFAM" id="SSF50249">
    <property type="entry name" value="Nucleic acid-binding proteins"/>
    <property type="match status" value="1"/>
</dbReference>
<dbReference type="PROSITE" id="PS50126">
    <property type="entry name" value="S1"/>
    <property type="match status" value="1"/>
</dbReference>
<dbReference type="GO" id="GO:0000974">
    <property type="term" value="C:Prp19 complex"/>
    <property type="evidence" value="ECO:0007669"/>
    <property type="project" value="EnsemblFungi"/>
</dbReference>
<dbReference type="InterPro" id="IPR048333">
    <property type="entry name" value="HA2_WH"/>
</dbReference>
<keyword evidence="8" id="KW-0508">mRNA splicing</keyword>
<evidence type="ECO:0000256" key="1">
    <source>
        <dbReference type="ARBA" id="ARBA00004123"/>
    </source>
</evidence>
<comment type="subcellular location">
    <subcellularLocation>
        <location evidence="1">Nucleus</location>
    </subcellularLocation>
</comment>
<keyword evidence="3" id="KW-0507">mRNA processing</keyword>
<evidence type="ECO:0000256" key="8">
    <source>
        <dbReference type="ARBA" id="ARBA00023187"/>
    </source>
</evidence>
<evidence type="ECO:0000256" key="10">
    <source>
        <dbReference type="ARBA" id="ARBA00047984"/>
    </source>
</evidence>
<keyword evidence="16" id="KW-1185">Reference proteome</keyword>
<dbReference type="GO" id="GO:0003723">
    <property type="term" value="F:RNA binding"/>
    <property type="evidence" value="ECO:0007669"/>
    <property type="project" value="TreeGrafter"/>
</dbReference>
<dbReference type="GO" id="GO:0071007">
    <property type="term" value="C:U2-type catalytic step 2 spliceosome"/>
    <property type="evidence" value="ECO:0007669"/>
    <property type="project" value="EnsemblFungi"/>
</dbReference>
<organism evidence="15 16">
    <name type="scientific">Lachancea lanzarotensis</name>
    <dbReference type="NCBI Taxonomy" id="1245769"/>
    <lineage>
        <taxon>Eukaryota</taxon>
        <taxon>Fungi</taxon>
        <taxon>Dikarya</taxon>
        <taxon>Ascomycota</taxon>
        <taxon>Saccharomycotina</taxon>
        <taxon>Saccharomycetes</taxon>
        <taxon>Saccharomycetales</taxon>
        <taxon>Saccharomycetaceae</taxon>
        <taxon>Lachancea</taxon>
    </lineage>
</organism>
<dbReference type="GeneID" id="34683737"/>
<evidence type="ECO:0000313" key="15">
    <source>
        <dbReference type="EMBL" id="CEP60356.1"/>
    </source>
</evidence>
<dbReference type="PROSITE" id="PS51194">
    <property type="entry name" value="HELICASE_CTER"/>
    <property type="match status" value="1"/>
</dbReference>
<reference evidence="15" key="1">
    <citation type="submission" date="2014-12" db="EMBL/GenBank/DDBJ databases">
        <authorList>
            <person name="Neuveglise Cecile"/>
        </authorList>
    </citation>
    <scope>NUCLEOTIDE SEQUENCE [LARGE SCALE GENOMIC DNA]</scope>
    <source>
        <strain evidence="15">CBS 12615</strain>
    </source>
</reference>
<dbReference type="InterPro" id="IPR011709">
    <property type="entry name" value="DEAD-box_helicase_OB_fold"/>
</dbReference>
<dbReference type="STRING" id="1245769.A0A0C7N4E5"/>
<dbReference type="Pfam" id="PF04408">
    <property type="entry name" value="WHD_HA2"/>
    <property type="match status" value="1"/>
</dbReference>
<dbReference type="GO" id="GO:0000350">
    <property type="term" value="P:generation of catalytic spliceosome for second transesterification step"/>
    <property type="evidence" value="ECO:0007669"/>
    <property type="project" value="EnsemblFungi"/>
</dbReference>
<evidence type="ECO:0000256" key="9">
    <source>
        <dbReference type="ARBA" id="ARBA00023242"/>
    </source>
</evidence>
<sequence length="1107" mass="125220">MEPVLLKIGEILRTQDSAVSEFVYDICRKSSNLEQFQTKIDELDVDISHDVAFKVYDIARSRDLDSTAKVVRILHDALSLDDPVVADFIVEICSKCKSLEEFTSELEAMDCGIEPGVSRLLYAAMEEEKPKQRNHGALGMPNQKIRWDSSGSWADSSGQDTIRTEASVDERPILGKVYPGVVKKITAFGCFVRILGVRTYRSDGLVHISELAPKRIRDPADIVSIDQKVYVKIIKIQDNGKISLRMKNIDQRTGREEEASQERGRNTNRQEKSTLKRKLTSPERWEIRQLISSGAASAEDYPELQDTFEQERGSSQKPLDNAIEEVEVELKTDDEPQFLKGEASASHKLEMPKLTKVPQGSLTRTALSGSNLMSEHRAEKIQKSKEVENERRKHNLVDDPSSRQSDLNYKNKQDCLSAWERSRNKENIEYGKRTSLPIQAQRESLPVFKMRDLLVDAIRDNQFLVIVGETGSGKTTQITQYLDEEGFSKNGIIGCTQPRRVAAISVAKRVAEEVGCRLGEDVGYTIRFENETSNRTRIKYMTDGMLQQEVLVDPLMSKYSVILLDEAHERTIATDVLFALLKGAAARRPDLRIIVTSATLDAEKFSAYFFNCPVLKIPGRTFPVEVLYSQSPQLDYIETTLDTVMEIHINEGRGDILVFLTGQEEIDTCCEVLYERVKTLGDTIQELLILPVYSALPSEVQSKIFEPTPPNCRKVIFATNIAETSITIDGIFYVVDPGFSKVNTYNPRMGMEQLIISPISQAQANQRKGRAGRTGAGKCYRLYTESAFLNEMMPNTIPEIQRQNLSYTILMLKAMGINDLLNFEFMDPPPRVSMVGALEDLYNLQALDEEGKLSKLGALMSQFPMEPALSKALIASTSRGCSDELSTIISMLSVQSVFYRPRDKQQEADNKKARFHHPYGDHLTLLNVYNRWRDDNFSKTFCVNNYLHERHLKRAKDVKLQLVGLFKKLRLSISNSSGDVDVIRSTLVSGFFRNAAKRESQTGYKTISDGTSVAVHPSSSLFGKDYDYVIYHSLVLTTREYMSFVTAIDPRWLVESAPHYYKVSDGESESRKKAKIVPLHNKFSQNQDSWRLSSLRQTKEKALGIRR</sequence>
<dbReference type="InterPro" id="IPR014001">
    <property type="entry name" value="Helicase_ATP-bd"/>
</dbReference>
<dbReference type="InterPro" id="IPR002464">
    <property type="entry name" value="DNA/RNA_helicase_DEAH_CS"/>
</dbReference>
<dbReference type="InterPro" id="IPR003029">
    <property type="entry name" value="S1_domain"/>
</dbReference>
<keyword evidence="9" id="KW-0539">Nucleus</keyword>
<dbReference type="PANTHER" id="PTHR18934:SF85">
    <property type="entry name" value="ATP-DEPENDENT RNA HELICASE DHX8"/>
    <property type="match status" value="1"/>
</dbReference>
<dbReference type="EC" id="3.6.4.13" evidence="2"/>
<keyword evidence="6" id="KW-0347">Helicase</keyword>
<evidence type="ECO:0000313" key="16">
    <source>
        <dbReference type="Proteomes" id="UP000054304"/>
    </source>
</evidence>
<dbReference type="GO" id="GO:0071021">
    <property type="term" value="C:U2-type post-spliceosomal complex"/>
    <property type="evidence" value="ECO:0007669"/>
    <property type="project" value="EnsemblFungi"/>
</dbReference>
<evidence type="ECO:0000259" key="12">
    <source>
        <dbReference type="PROSITE" id="PS50126"/>
    </source>
</evidence>
<gene>
    <name evidence="15" type="ORF">LALA0_S01e08856g</name>
</gene>
<dbReference type="CDD" id="cd05684">
    <property type="entry name" value="S1_DHX8_helicase"/>
    <property type="match status" value="1"/>
</dbReference>
<evidence type="ECO:0000256" key="2">
    <source>
        <dbReference type="ARBA" id="ARBA00012552"/>
    </source>
</evidence>
<dbReference type="PANTHER" id="PTHR18934">
    <property type="entry name" value="ATP-DEPENDENT RNA HELICASE"/>
    <property type="match status" value="1"/>
</dbReference>
<dbReference type="Gene3D" id="3.40.50.300">
    <property type="entry name" value="P-loop containing nucleotide triphosphate hydrolases"/>
    <property type="match status" value="2"/>
</dbReference>
<feature type="region of interest" description="Disordered" evidence="11">
    <location>
        <begin position="372"/>
        <end position="408"/>
    </location>
</feature>
<dbReference type="InterPro" id="IPR012340">
    <property type="entry name" value="NA-bd_OB-fold"/>
</dbReference>
<dbReference type="SUPFAM" id="SSF52540">
    <property type="entry name" value="P-loop containing nucleoside triphosphate hydrolases"/>
    <property type="match status" value="1"/>
</dbReference>
<dbReference type="GO" id="GO:0000386">
    <property type="term" value="F:second spliceosomal transesterification activity"/>
    <property type="evidence" value="ECO:0007669"/>
    <property type="project" value="EnsemblFungi"/>
</dbReference>
<dbReference type="FunFam" id="3.40.50.300:FF:000007">
    <property type="entry name" value="Pre-mRNA-splicing factor ATP-dependent RNA helicase"/>
    <property type="match status" value="1"/>
</dbReference>
<evidence type="ECO:0000259" key="13">
    <source>
        <dbReference type="PROSITE" id="PS51192"/>
    </source>
</evidence>
<dbReference type="Pfam" id="PF00575">
    <property type="entry name" value="S1"/>
    <property type="match status" value="1"/>
</dbReference>
<evidence type="ECO:0000259" key="14">
    <source>
        <dbReference type="PROSITE" id="PS51194"/>
    </source>
</evidence>
<proteinExistence type="predicted"/>
<comment type="catalytic activity">
    <reaction evidence="10">
        <text>ATP + H2O = ADP + phosphate + H(+)</text>
        <dbReference type="Rhea" id="RHEA:13065"/>
        <dbReference type="ChEBI" id="CHEBI:15377"/>
        <dbReference type="ChEBI" id="CHEBI:15378"/>
        <dbReference type="ChEBI" id="CHEBI:30616"/>
        <dbReference type="ChEBI" id="CHEBI:43474"/>
        <dbReference type="ChEBI" id="CHEBI:456216"/>
        <dbReference type="EC" id="3.6.4.13"/>
    </reaction>
</comment>
<dbReference type="InterPro" id="IPR007502">
    <property type="entry name" value="Helicase-assoc_dom"/>
</dbReference>
<dbReference type="OrthoDB" id="10253254at2759"/>
<dbReference type="GO" id="GO:0005524">
    <property type="term" value="F:ATP binding"/>
    <property type="evidence" value="ECO:0007669"/>
    <property type="project" value="UniProtKB-KW"/>
</dbReference>
<dbReference type="Pfam" id="PF00271">
    <property type="entry name" value="Helicase_C"/>
    <property type="match status" value="1"/>
</dbReference>
<evidence type="ECO:0000256" key="11">
    <source>
        <dbReference type="SAM" id="MobiDB-lite"/>
    </source>
</evidence>
<dbReference type="InterPro" id="IPR003593">
    <property type="entry name" value="AAA+_ATPase"/>
</dbReference>
<dbReference type="EMBL" id="LN736360">
    <property type="protein sequence ID" value="CEP60356.1"/>
    <property type="molecule type" value="Genomic_DNA"/>
</dbReference>
<dbReference type="HOGENOM" id="CLU_001832_2_4_1"/>
<dbReference type="InterPro" id="IPR027417">
    <property type="entry name" value="P-loop_NTPase"/>
</dbReference>
<dbReference type="RefSeq" id="XP_022626600.1">
    <property type="nucleotide sequence ID" value="XM_022774511.1"/>
</dbReference>
<evidence type="ECO:0000256" key="4">
    <source>
        <dbReference type="ARBA" id="ARBA00022741"/>
    </source>
</evidence>
<feature type="compositionally biased region" description="Basic and acidic residues" evidence="11">
    <location>
        <begin position="374"/>
        <end position="401"/>
    </location>
</feature>
<feature type="domain" description="Helicase ATP-binding" evidence="13">
    <location>
        <begin position="455"/>
        <end position="618"/>
    </location>
</feature>
<keyword evidence="7" id="KW-0067">ATP-binding</keyword>
<dbReference type="FunFam" id="3.40.50.300:FF:000191">
    <property type="entry name" value="Pre-mRNA-splicing factor ATP-dependent RNA helicase"/>
    <property type="match status" value="1"/>
</dbReference>
<dbReference type="AlphaFoldDB" id="A0A0C7N4E5"/>
<dbReference type="Proteomes" id="UP000054304">
    <property type="component" value="Unassembled WGS sequence"/>
</dbReference>
<dbReference type="InterPro" id="IPR001650">
    <property type="entry name" value="Helicase_C-like"/>
</dbReference>
<dbReference type="FunFam" id="1.20.120.1080:FF:000001">
    <property type="entry name" value="Pre-mRNA-splicing factor ATP-dependent RNA helicase"/>
    <property type="match status" value="1"/>
</dbReference>
<accession>A0A0C7N4E5</accession>
<name>A0A0C7N4E5_9SACH</name>